<protein>
    <submittedName>
        <fullName evidence="1">Uncharacterized protein</fullName>
    </submittedName>
</protein>
<sequence>MAGKLMLRGTRRPRTGSCFSCLAALVTLIQLILPVWAAWPSTHPYAWAFRTVRSDTSTPHSPPCTHPSADTMHGVSEIHSDKGEIPAGHTPADPDSFPDIPAGDCHGHDGCPICRLAVVSLLLPGSETGLATFSHTFSVRLVWPVSDDKLSTHVLLLARARAPPFSAS</sequence>
<evidence type="ECO:0000313" key="1">
    <source>
        <dbReference type="EMBL" id="AHJ63392.1"/>
    </source>
</evidence>
<name>A0AAN0VG17_9PROT</name>
<dbReference type="EMBL" id="CP003181">
    <property type="protein sequence ID" value="AHJ63392.1"/>
    <property type="molecule type" value="Genomic_DNA"/>
</dbReference>
<proteinExistence type="predicted"/>
<organism evidence="1 2">
    <name type="scientific">Granulibacter bethesdensis</name>
    <dbReference type="NCBI Taxonomy" id="364410"/>
    <lineage>
        <taxon>Bacteria</taxon>
        <taxon>Pseudomonadati</taxon>
        <taxon>Pseudomonadota</taxon>
        <taxon>Alphaproteobacteria</taxon>
        <taxon>Acetobacterales</taxon>
        <taxon>Acetobacteraceae</taxon>
        <taxon>Granulibacter</taxon>
    </lineage>
</organism>
<evidence type="ECO:0000313" key="2">
    <source>
        <dbReference type="Proteomes" id="UP000019438"/>
    </source>
</evidence>
<accession>A0AAN0VG17</accession>
<dbReference type="KEGG" id="gbc:GbCGDNIH3_1494"/>
<gene>
    <name evidence="1" type="ORF">GbCGDNIH3_1494</name>
</gene>
<reference evidence="2" key="1">
    <citation type="submission" date="2012-06" db="EMBL/GenBank/DDBJ databases">
        <title>Genome analysis of multiple Granulibacter bethesdensis isolates demonstrates substantial genome diversity.</title>
        <authorList>
            <person name="Greenberg D.E."/>
            <person name="Porcella S.F."/>
            <person name="Zarember K."/>
            <person name="Zelazny A.M."/>
            <person name="Bruno D."/>
            <person name="Martens C."/>
            <person name="Barbian K.D."/>
            <person name="Jaske E."/>
            <person name="Holland S.M."/>
        </authorList>
    </citation>
    <scope>NUCLEOTIDE SEQUENCE [LARGE SCALE GENOMIC DNA]</scope>
    <source>
        <strain evidence="2">CGDNIH3</strain>
    </source>
</reference>
<dbReference type="Proteomes" id="UP000019438">
    <property type="component" value="Chromosome"/>
</dbReference>
<dbReference type="AlphaFoldDB" id="A0AAN0VG17"/>